<keyword evidence="2" id="KW-1185">Reference proteome</keyword>
<accession>A0AAV1RQ29</accession>
<gene>
    <name evidence="1" type="ORF">DCAF_LOCUS12921</name>
</gene>
<comment type="caution">
    <text evidence="1">The sequence shown here is derived from an EMBL/GenBank/DDBJ whole genome shotgun (WGS) entry which is preliminary data.</text>
</comment>
<reference evidence="1 2" key="1">
    <citation type="submission" date="2024-01" db="EMBL/GenBank/DDBJ databases">
        <authorList>
            <person name="Waweru B."/>
        </authorList>
    </citation>
    <scope>NUCLEOTIDE SEQUENCE [LARGE SCALE GENOMIC DNA]</scope>
</reference>
<evidence type="ECO:0000313" key="1">
    <source>
        <dbReference type="EMBL" id="CAK7337881.1"/>
    </source>
</evidence>
<name>A0AAV1RQ29_9ROSI</name>
<protein>
    <submittedName>
        <fullName evidence="1">Uncharacterized protein</fullName>
    </submittedName>
</protein>
<dbReference type="EMBL" id="CAWUPB010001108">
    <property type="protein sequence ID" value="CAK7337881.1"/>
    <property type="molecule type" value="Genomic_DNA"/>
</dbReference>
<proteinExistence type="predicted"/>
<dbReference type="Proteomes" id="UP001314170">
    <property type="component" value="Unassembled WGS sequence"/>
</dbReference>
<sequence>MEVSKDKMHRLDILNNYDNWLLFRKIAFVTSGSRCTNLELEKVVKEIIQKSIKAIGGMLLYKSHYHEWKRITDNVLDEVGENDDTVLGQPDHANYKDVGFVELRNLDRLRKLGLHLVWDDEIGDRKVGALVVEIWRKIE</sequence>
<organism evidence="1 2">
    <name type="scientific">Dovyalis caffra</name>
    <dbReference type="NCBI Taxonomy" id="77055"/>
    <lineage>
        <taxon>Eukaryota</taxon>
        <taxon>Viridiplantae</taxon>
        <taxon>Streptophyta</taxon>
        <taxon>Embryophyta</taxon>
        <taxon>Tracheophyta</taxon>
        <taxon>Spermatophyta</taxon>
        <taxon>Magnoliopsida</taxon>
        <taxon>eudicotyledons</taxon>
        <taxon>Gunneridae</taxon>
        <taxon>Pentapetalae</taxon>
        <taxon>rosids</taxon>
        <taxon>fabids</taxon>
        <taxon>Malpighiales</taxon>
        <taxon>Salicaceae</taxon>
        <taxon>Flacourtieae</taxon>
        <taxon>Dovyalis</taxon>
    </lineage>
</organism>
<evidence type="ECO:0000313" key="2">
    <source>
        <dbReference type="Proteomes" id="UP001314170"/>
    </source>
</evidence>
<dbReference type="GO" id="GO:0043531">
    <property type="term" value="F:ADP binding"/>
    <property type="evidence" value="ECO:0007669"/>
    <property type="project" value="InterPro"/>
</dbReference>
<dbReference type="AlphaFoldDB" id="A0AAV1RQ29"/>